<dbReference type="OrthoDB" id="9800421at2"/>
<dbReference type="STRING" id="1121117.SAMN02745977_00916"/>
<evidence type="ECO:0000313" key="3">
    <source>
        <dbReference type="Proteomes" id="UP000199531"/>
    </source>
</evidence>
<feature type="region of interest" description="Disordered" evidence="1">
    <location>
        <begin position="135"/>
        <end position="155"/>
    </location>
</feature>
<dbReference type="Proteomes" id="UP000199531">
    <property type="component" value="Unassembled WGS sequence"/>
</dbReference>
<protein>
    <recommendedName>
        <fullName evidence="4">DUF934 domain-containing protein</fullName>
    </recommendedName>
</protein>
<keyword evidence="3" id="KW-1185">Reference proteome</keyword>
<dbReference type="AlphaFoldDB" id="A0A1H8F3L9"/>
<proteinExistence type="predicted"/>
<evidence type="ECO:0000256" key="1">
    <source>
        <dbReference type="SAM" id="MobiDB-lite"/>
    </source>
</evidence>
<dbReference type="RefSeq" id="WP_091814380.1">
    <property type="nucleotide sequence ID" value="NZ_FOCW01000001.1"/>
</dbReference>
<evidence type="ECO:0000313" key="2">
    <source>
        <dbReference type="EMBL" id="SEN26299.1"/>
    </source>
</evidence>
<dbReference type="EMBL" id="FOCW01000001">
    <property type="protein sequence ID" value="SEN26299.1"/>
    <property type="molecule type" value="Genomic_DNA"/>
</dbReference>
<reference evidence="2 3" key="1">
    <citation type="submission" date="2016-10" db="EMBL/GenBank/DDBJ databases">
        <authorList>
            <person name="de Groot N.N."/>
        </authorList>
    </citation>
    <scope>NUCLEOTIDE SEQUENCE [LARGE SCALE GENOMIC DNA]</scope>
    <source>
        <strain evidence="2 3">DSM 15123</strain>
    </source>
</reference>
<dbReference type="Pfam" id="PF06073">
    <property type="entry name" value="DUF934"/>
    <property type="match status" value="1"/>
</dbReference>
<dbReference type="InterPro" id="IPR008318">
    <property type="entry name" value="UCP030820"/>
</dbReference>
<gene>
    <name evidence="2" type="ORF">SAMN02745977_00916</name>
</gene>
<evidence type="ECO:0008006" key="4">
    <source>
        <dbReference type="Google" id="ProtNLM"/>
    </source>
</evidence>
<sequence length="155" mass="16664">MTTLTLIHAGDYQPEASGRLVLGNDQDALQADLAGISVVELQFPAHTDGRAYSQALLLRRRRGFAGTLRATGDVLIDQLLQMQRCGFDQAVLRADQDAAHGQRLLALFTQGYYQGDVLQPEPRFTASADVSTIDNASATPPAIGHARTPSEETAS</sequence>
<accession>A0A1H8F3L9</accession>
<name>A0A1H8F3L9_9BURK</name>
<organism evidence="2 3">
    <name type="scientific">Brachymonas denitrificans DSM 15123</name>
    <dbReference type="NCBI Taxonomy" id="1121117"/>
    <lineage>
        <taxon>Bacteria</taxon>
        <taxon>Pseudomonadati</taxon>
        <taxon>Pseudomonadota</taxon>
        <taxon>Betaproteobacteria</taxon>
        <taxon>Burkholderiales</taxon>
        <taxon>Comamonadaceae</taxon>
        <taxon>Brachymonas</taxon>
    </lineage>
</organism>